<dbReference type="InterPro" id="IPR006759">
    <property type="entry name" value="Glyco_transf_54"/>
</dbReference>
<accession>A0A4Z2IJ76</accession>
<reference evidence="2 3" key="1">
    <citation type="submission" date="2019-03" db="EMBL/GenBank/DDBJ databases">
        <title>First draft genome of Liparis tanakae, snailfish: a comprehensive survey of snailfish specific genes.</title>
        <authorList>
            <person name="Kim W."/>
            <person name="Song I."/>
            <person name="Jeong J.-H."/>
            <person name="Kim D."/>
            <person name="Kim S."/>
            <person name="Ryu S."/>
            <person name="Song J.Y."/>
            <person name="Lee S.K."/>
        </authorList>
    </citation>
    <scope>NUCLEOTIDE SEQUENCE [LARGE SCALE GENOMIC DNA]</scope>
    <source>
        <tissue evidence="2">Muscle</tissue>
    </source>
</reference>
<evidence type="ECO:0000313" key="2">
    <source>
        <dbReference type="EMBL" id="TNN77233.1"/>
    </source>
</evidence>
<name>A0A4Z2IJ76_9TELE</name>
<dbReference type="GO" id="GO:0006487">
    <property type="term" value="P:protein N-linked glycosylation"/>
    <property type="evidence" value="ECO:0007669"/>
    <property type="project" value="TreeGrafter"/>
</dbReference>
<feature type="domain" description="MGAT4 A/B/C C-terminal" evidence="1">
    <location>
        <begin position="2"/>
        <end position="127"/>
    </location>
</feature>
<dbReference type="PANTHER" id="PTHR12062:SF14">
    <property type="entry name" value="ALPHA-1,3-MANNOSYL-GLYCOPROTEIN 4-BETA-N-ACETYLGLUCOSAMINYLTRANSFERASE C"/>
    <property type="match status" value="1"/>
</dbReference>
<dbReference type="Proteomes" id="UP000314294">
    <property type="component" value="Unassembled WGS sequence"/>
</dbReference>
<dbReference type="Pfam" id="PF23524">
    <property type="entry name" value="MGAT4A_C"/>
    <property type="match status" value="1"/>
</dbReference>
<evidence type="ECO:0000259" key="1">
    <source>
        <dbReference type="Pfam" id="PF23524"/>
    </source>
</evidence>
<keyword evidence="3" id="KW-1185">Reference proteome</keyword>
<evidence type="ECO:0000313" key="3">
    <source>
        <dbReference type="Proteomes" id="UP000314294"/>
    </source>
</evidence>
<keyword evidence="2" id="KW-0328">Glycosyltransferase</keyword>
<keyword evidence="2" id="KW-0808">Transferase</keyword>
<sequence length="140" mass="15827">MHTNIDVFESYDAAKAYSTVDEYFWGKPPSTGDFFLVVFNKSAKIRRIKIVTGTEDRRSDVLRRGALEVGRRAVDTKQGRQCSSYITLGEFRGGSVEVEDVDRKIGFDVECVRVVVTAGQKEWLIIRTISLWTTQPAGQM</sequence>
<proteinExistence type="predicted"/>
<dbReference type="InterPro" id="IPR056576">
    <property type="entry name" value="MGAT4_A/B/C_C"/>
</dbReference>
<organism evidence="2 3">
    <name type="scientific">Liparis tanakae</name>
    <name type="common">Tanaka's snailfish</name>
    <dbReference type="NCBI Taxonomy" id="230148"/>
    <lineage>
        <taxon>Eukaryota</taxon>
        <taxon>Metazoa</taxon>
        <taxon>Chordata</taxon>
        <taxon>Craniata</taxon>
        <taxon>Vertebrata</taxon>
        <taxon>Euteleostomi</taxon>
        <taxon>Actinopterygii</taxon>
        <taxon>Neopterygii</taxon>
        <taxon>Teleostei</taxon>
        <taxon>Neoteleostei</taxon>
        <taxon>Acanthomorphata</taxon>
        <taxon>Eupercaria</taxon>
        <taxon>Perciformes</taxon>
        <taxon>Cottioidei</taxon>
        <taxon>Cottales</taxon>
        <taxon>Liparidae</taxon>
        <taxon>Liparis</taxon>
    </lineage>
</organism>
<dbReference type="GO" id="GO:0008375">
    <property type="term" value="F:acetylglucosaminyltransferase activity"/>
    <property type="evidence" value="ECO:0007669"/>
    <property type="project" value="TreeGrafter"/>
</dbReference>
<dbReference type="EMBL" id="SRLO01000085">
    <property type="protein sequence ID" value="TNN77233.1"/>
    <property type="molecule type" value="Genomic_DNA"/>
</dbReference>
<dbReference type="PANTHER" id="PTHR12062">
    <property type="entry name" value="N-ACETYLGLUCOSAMINYLTRANSFERASE VI"/>
    <property type="match status" value="1"/>
</dbReference>
<protein>
    <submittedName>
        <fullName evidence="2">Alpha-1,3-mannosyl-glycoprotein 4-beta-N-acetylglucosaminyltransferase C</fullName>
    </submittedName>
</protein>
<gene>
    <name evidence="2" type="primary">MGAT4C_1</name>
    <name evidence="2" type="ORF">EYF80_012540</name>
</gene>
<dbReference type="OrthoDB" id="2016523at2759"/>
<dbReference type="AlphaFoldDB" id="A0A4Z2IJ76"/>
<comment type="caution">
    <text evidence="2">The sequence shown here is derived from an EMBL/GenBank/DDBJ whole genome shotgun (WGS) entry which is preliminary data.</text>
</comment>